<evidence type="ECO:0000313" key="9">
    <source>
        <dbReference type="Proteomes" id="UP001457282"/>
    </source>
</evidence>
<dbReference type="PANTHER" id="PTHR16056:SF2">
    <property type="entry name" value="TESTIS-EXPRESSED PROTEIN 10"/>
    <property type="match status" value="1"/>
</dbReference>
<feature type="domain" description="TEX10-like TPR repeats" evidence="7">
    <location>
        <begin position="665"/>
        <end position="854"/>
    </location>
</feature>
<feature type="region of interest" description="Disordered" evidence="5">
    <location>
        <begin position="1"/>
        <end position="22"/>
    </location>
</feature>
<evidence type="ECO:0000313" key="8">
    <source>
        <dbReference type="EMBL" id="KAK9921456.1"/>
    </source>
</evidence>
<dbReference type="AlphaFoldDB" id="A0AAW1WC64"/>
<evidence type="ECO:0008006" key="10">
    <source>
        <dbReference type="Google" id="ProtNLM"/>
    </source>
</evidence>
<dbReference type="EMBL" id="JBEDUW010000006">
    <property type="protein sequence ID" value="KAK9921456.1"/>
    <property type="molecule type" value="Genomic_DNA"/>
</dbReference>
<keyword evidence="4" id="KW-0539">Nucleus</keyword>
<feature type="compositionally biased region" description="Basic residues" evidence="5">
    <location>
        <begin position="1"/>
        <end position="13"/>
    </location>
</feature>
<dbReference type="InterPro" id="IPR024679">
    <property type="entry name" value="Ipi1_N"/>
</dbReference>
<evidence type="ECO:0000256" key="5">
    <source>
        <dbReference type="SAM" id="MobiDB-lite"/>
    </source>
</evidence>
<feature type="domain" description="TEX10-like TPR repeats" evidence="7">
    <location>
        <begin position="497"/>
        <end position="640"/>
    </location>
</feature>
<evidence type="ECO:0000259" key="7">
    <source>
        <dbReference type="Pfam" id="PF25781"/>
    </source>
</evidence>
<dbReference type="SUPFAM" id="SSF48371">
    <property type="entry name" value="ARM repeat"/>
    <property type="match status" value="1"/>
</dbReference>
<dbReference type="GO" id="GO:0005634">
    <property type="term" value="C:nucleus"/>
    <property type="evidence" value="ECO:0007669"/>
    <property type="project" value="UniProtKB-SubCell"/>
</dbReference>
<protein>
    <recommendedName>
        <fullName evidence="10">Pre-rRNA-processing protein Ipi1 N-terminal domain-containing protein</fullName>
    </recommendedName>
</protein>
<evidence type="ECO:0000256" key="2">
    <source>
        <dbReference type="ARBA" id="ARBA00004642"/>
    </source>
</evidence>
<dbReference type="Proteomes" id="UP001457282">
    <property type="component" value="Unassembled WGS sequence"/>
</dbReference>
<gene>
    <name evidence="8" type="ORF">M0R45_029965</name>
</gene>
<feature type="domain" description="Pre-rRNA-processing protein Ipi1 N-terminal" evidence="6">
    <location>
        <begin position="145"/>
        <end position="212"/>
    </location>
</feature>
<reference evidence="8 9" key="1">
    <citation type="journal article" date="2023" name="G3 (Bethesda)">
        <title>A chromosome-length genome assembly and annotation of blackberry (Rubus argutus, cv. 'Hillquist').</title>
        <authorList>
            <person name="Bruna T."/>
            <person name="Aryal R."/>
            <person name="Dudchenko O."/>
            <person name="Sargent D.J."/>
            <person name="Mead D."/>
            <person name="Buti M."/>
            <person name="Cavallini A."/>
            <person name="Hytonen T."/>
            <person name="Andres J."/>
            <person name="Pham M."/>
            <person name="Weisz D."/>
            <person name="Mascagni F."/>
            <person name="Usai G."/>
            <person name="Natali L."/>
            <person name="Bassil N."/>
            <person name="Fernandez G.E."/>
            <person name="Lomsadze A."/>
            <person name="Armour M."/>
            <person name="Olukolu B."/>
            <person name="Poorten T."/>
            <person name="Britton C."/>
            <person name="Davik J."/>
            <person name="Ashrafi H."/>
            <person name="Aiden E.L."/>
            <person name="Borodovsky M."/>
            <person name="Worthington M."/>
        </authorList>
    </citation>
    <scope>NUCLEOTIDE SEQUENCE [LARGE SCALE GENOMIC DNA]</scope>
    <source>
        <strain evidence="8">PI 553951</strain>
    </source>
</reference>
<dbReference type="InterPro" id="IPR057949">
    <property type="entry name" value="TPR_TEX10"/>
</dbReference>
<dbReference type="FunFam" id="1.25.10.10:FF:000348">
    <property type="entry name" value="uncharacterized protein LOC106763108 isoform X2"/>
    <property type="match status" value="1"/>
</dbReference>
<dbReference type="Pfam" id="PF12333">
    <property type="entry name" value="Ipi1_N"/>
    <property type="match status" value="1"/>
</dbReference>
<comment type="caution">
    <text evidence="8">The sequence shown here is derived from an EMBL/GenBank/DDBJ whole genome shotgun (WGS) entry which is preliminary data.</text>
</comment>
<accession>A0AAW1WC64</accession>
<dbReference type="Gene3D" id="1.25.10.10">
    <property type="entry name" value="Leucine-rich Repeat Variant"/>
    <property type="match status" value="1"/>
</dbReference>
<evidence type="ECO:0000256" key="4">
    <source>
        <dbReference type="ARBA" id="ARBA00023242"/>
    </source>
</evidence>
<dbReference type="Pfam" id="PF25781">
    <property type="entry name" value="TPR_TEX10"/>
    <property type="match status" value="2"/>
</dbReference>
<organism evidence="8 9">
    <name type="scientific">Rubus argutus</name>
    <name type="common">Southern blackberry</name>
    <dbReference type="NCBI Taxonomy" id="59490"/>
    <lineage>
        <taxon>Eukaryota</taxon>
        <taxon>Viridiplantae</taxon>
        <taxon>Streptophyta</taxon>
        <taxon>Embryophyta</taxon>
        <taxon>Tracheophyta</taxon>
        <taxon>Spermatophyta</taxon>
        <taxon>Magnoliopsida</taxon>
        <taxon>eudicotyledons</taxon>
        <taxon>Gunneridae</taxon>
        <taxon>Pentapetalae</taxon>
        <taxon>rosids</taxon>
        <taxon>fabids</taxon>
        <taxon>Rosales</taxon>
        <taxon>Rosaceae</taxon>
        <taxon>Rosoideae</taxon>
        <taxon>Rosoideae incertae sedis</taxon>
        <taxon>Rubus</taxon>
    </lineage>
</organism>
<dbReference type="PANTHER" id="PTHR16056">
    <property type="entry name" value="REGULATOR OF MICROTUBULE DYNAMICS PROTEIN"/>
    <property type="match status" value="1"/>
</dbReference>
<proteinExistence type="inferred from homology"/>
<evidence type="ECO:0000256" key="3">
    <source>
        <dbReference type="ARBA" id="ARBA00006427"/>
    </source>
</evidence>
<dbReference type="InterPro" id="IPR016024">
    <property type="entry name" value="ARM-type_fold"/>
</dbReference>
<keyword evidence="9" id="KW-1185">Reference proteome</keyword>
<name>A0AAW1WC64_RUBAR</name>
<comment type="similarity">
    <text evidence="3">Belongs to the IPI1/TEX10 family.</text>
</comment>
<evidence type="ECO:0000259" key="6">
    <source>
        <dbReference type="Pfam" id="PF12333"/>
    </source>
</evidence>
<dbReference type="InterPro" id="IPR011989">
    <property type="entry name" value="ARM-like"/>
</dbReference>
<sequence>MARSKAPTKKQQKRGVDFKKIKRKIGRKLPPAQNATSTEIKSKAIVLPEQSVASEKAGLAVNKKGLTLKELLQQTSHYNSKVRKDALLGIKDLFLKHPDELRLHKYAVIEKLRERIGDDDRLVRETLYQLFKSVIFPGFKEDNQELFVSLMMAYIFNSMTHLAIDVRLMAFKFLELVIQSYPPSFFLYAEKILQNFEDILRKNQFYLEDKSKLKTALSGLEQCLLLLPCNKKEVGSCEKNDAGQGMLHAFSSDVPAESAGCSIIIPKLKDLVPVLVNCFQDFIPAVQTGSLLDMQSFDCMLSILHSINLSVKFFVYMTDEGTSESRPSHGGIDVAMLGGTIYMTLLKKLLVLFPLNMRNQLSEKDDVKYFVLNTVITEIFLHLSKWICPSGVLLEKFLDFLENALLGKICSDTRSGKAIQEKHLISLLPFVPKLVSQVANDWKSRLLQAFTKTFKDCNPVSSLKLACLSTMEEMLVPRRGMLYLDPRDPEILNFQISWIRELPVLLIQLGDKNTSYSQVVLHLLLRLGQRAFMNYSFALEYDNMQFSLQEFFCVYEDDGNIMYGPFVRLPRESQELSLCCLHYISNLDSRMLKSIAYCCLCPDLEQYVLIRVIEILHSAYKSGHILIADHISFFITLVSCFRVFPENINAVIERDVNISNQGSFKSVTSIVCSCLSQMGDSSLVFIILEKMVLDQMSQNLPLYNVCAMLRMLITLDSKETIISEQAFVSLVKFLPRYLIDIVHCIAEDDGKASGSISLSPCGYYLVPCFFLFEKSHKLLSLVLKTLGSWINESLSLLPHNHTHCETDISSRVDAIVSVLLLLHKDDKMWQIISSFKAEIDSILQSISSIQSSEEISMPLQEKHKVKCALDRLQNATSTLHTEMQEV</sequence>
<comment type="subcellular location">
    <subcellularLocation>
        <location evidence="1">Nucleus</location>
        <location evidence="1">Nucleolus</location>
    </subcellularLocation>
    <subcellularLocation>
        <location evidence="2">Nucleus</location>
        <location evidence="2">Nucleoplasm</location>
    </subcellularLocation>
</comment>
<evidence type="ECO:0000256" key="1">
    <source>
        <dbReference type="ARBA" id="ARBA00004604"/>
    </source>
</evidence>